<evidence type="ECO:0000313" key="3">
    <source>
        <dbReference type="Proteomes" id="UP001500279"/>
    </source>
</evidence>
<dbReference type="SUPFAM" id="SSF51658">
    <property type="entry name" value="Xylose isomerase-like"/>
    <property type="match status" value="1"/>
</dbReference>
<dbReference type="NCBIfam" id="NF003818">
    <property type="entry name" value="PRK05409.1"/>
    <property type="match status" value="1"/>
</dbReference>
<gene>
    <name evidence="2" type="ORF">GCM10009107_20760</name>
</gene>
<organism evidence="2 3">
    <name type="scientific">Ideonella azotifigens</name>
    <dbReference type="NCBI Taxonomy" id="513160"/>
    <lineage>
        <taxon>Bacteria</taxon>
        <taxon>Pseudomonadati</taxon>
        <taxon>Pseudomonadota</taxon>
        <taxon>Betaproteobacteria</taxon>
        <taxon>Burkholderiales</taxon>
        <taxon>Sphaerotilaceae</taxon>
        <taxon>Ideonella</taxon>
    </lineage>
</organism>
<proteinExistence type="inferred from homology"/>
<reference evidence="3" key="1">
    <citation type="journal article" date="2019" name="Int. J. Syst. Evol. Microbiol.">
        <title>The Global Catalogue of Microorganisms (GCM) 10K type strain sequencing project: providing services to taxonomists for standard genome sequencing and annotation.</title>
        <authorList>
            <consortium name="The Broad Institute Genomics Platform"/>
            <consortium name="The Broad Institute Genome Sequencing Center for Infectious Disease"/>
            <person name="Wu L."/>
            <person name="Ma J."/>
        </authorList>
    </citation>
    <scope>NUCLEOTIDE SEQUENCE [LARGE SCALE GENOMIC DNA]</scope>
    <source>
        <strain evidence="3">JCM 15503</strain>
    </source>
</reference>
<dbReference type="HAMAP" id="MF_00697">
    <property type="entry name" value="UPF0276"/>
    <property type="match status" value="1"/>
</dbReference>
<name>A0ABP3VB06_9BURK</name>
<evidence type="ECO:0000313" key="2">
    <source>
        <dbReference type="EMBL" id="GAA0749803.1"/>
    </source>
</evidence>
<comment type="caution">
    <text evidence="2">The sequence shown here is derived from an EMBL/GenBank/DDBJ whole genome shotgun (WGS) entry which is preliminary data.</text>
</comment>
<keyword evidence="3" id="KW-1185">Reference proteome</keyword>
<dbReference type="PANTHER" id="PTHR42194">
    <property type="entry name" value="UPF0276 PROTEIN HI_1600"/>
    <property type="match status" value="1"/>
</dbReference>
<accession>A0ABP3VB06</accession>
<sequence length="285" mass="31552">MPNLTGFGLGLRPEHYADFRRQPAPAWGVDWLEVISENYLVPGGKPLAHLDAVRRDVPMVMHGVSLSIGGTDPLDIDYLRQLRALAQRIEPGWVSDHLCWTGVAGTQLHDLLPVPYTETSLRHVASRVQQVQDTLGRPLVLENVSSYAAWAGDEMNEAEFLAALLQRTGSELLLDVNNVFVSAHNHGFDAKAFIDTLPLGQVRQLHLAGHSEETHGGRSWLIDTHDQPVCDGVWDLYRHTLRRFGPLPTMIERDDHIPPLPELLAELALARGHAVQALAEVPEAA</sequence>
<dbReference type="InterPro" id="IPR007801">
    <property type="entry name" value="MbnB/TglH/ChrH"/>
</dbReference>
<dbReference type="Gene3D" id="3.20.20.150">
    <property type="entry name" value="Divalent-metal-dependent TIM barrel enzymes"/>
    <property type="match status" value="1"/>
</dbReference>
<evidence type="ECO:0000256" key="1">
    <source>
        <dbReference type="HAMAP-Rule" id="MF_00697"/>
    </source>
</evidence>
<dbReference type="RefSeq" id="WP_141288390.1">
    <property type="nucleotide sequence ID" value="NZ_BAAAEW010000011.1"/>
</dbReference>
<protein>
    <recommendedName>
        <fullName evidence="1">UPF0276 protein GCM10009107_20760</fullName>
    </recommendedName>
</protein>
<dbReference type="Proteomes" id="UP001500279">
    <property type="component" value="Unassembled WGS sequence"/>
</dbReference>
<dbReference type="Pfam" id="PF05114">
    <property type="entry name" value="MbnB_TglH_ChrH"/>
    <property type="match status" value="1"/>
</dbReference>
<dbReference type="EMBL" id="BAAAEW010000011">
    <property type="protein sequence ID" value="GAA0749803.1"/>
    <property type="molecule type" value="Genomic_DNA"/>
</dbReference>
<dbReference type="PANTHER" id="PTHR42194:SF1">
    <property type="entry name" value="UPF0276 PROTEIN HI_1600"/>
    <property type="match status" value="1"/>
</dbReference>
<dbReference type="InterPro" id="IPR036237">
    <property type="entry name" value="Xyl_isomerase-like_sf"/>
</dbReference>
<comment type="similarity">
    <text evidence="1">Belongs to the UPF0276 family.</text>
</comment>